<organism evidence="1 2">
    <name type="scientific">Nocardiopsis flavescens</name>
    <dbReference type="NCBI Taxonomy" id="758803"/>
    <lineage>
        <taxon>Bacteria</taxon>
        <taxon>Bacillati</taxon>
        <taxon>Actinomycetota</taxon>
        <taxon>Actinomycetes</taxon>
        <taxon>Streptosporangiales</taxon>
        <taxon>Nocardiopsidaceae</taxon>
        <taxon>Nocardiopsis</taxon>
    </lineage>
</organism>
<reference evidence="1 2" key="1">
    <citation type="submission" date="2016-11" db="EMBL/GenBank/DDBJ databases">
        <authorList>
            <person name="Jaros S."/>
            <person name="Januszkiewicz K."/>
            <person name="Wedrychowicz H."/>
        </authorList>
    </citation>
    <scope>NUCLEOTIDE SEQUENCE [LARGE SCALE GENOMIC DNA]</scope>
    <source>
        <strain evidence="1 2">CGMCC 4.5723</strain>
    </source>
</reference>
<name>A0A1M6RE95_9ACTN</name>
<dbReference type="Proteomes" id="UP000184452">
    <property type="component" value="Unassembled WGS sequence"/>
</dbReference>
<gene>
    <name evidence="1" type="ORF">SAMN05421803_11769</name>
</gene>
<dbReference type="EMBL" id="FQZK01000017">
    <property type="protein sequence ID" value="SHK30726.1"/>
    <property type="molecule type" value="Genomic_DNA"/>
</dbReference>
<keyword evidence="2" id="KW-1185">Reference proteome</keyword>
<sequence length="52" mass="5533">MNLLVTLLLTAGGLAVVFVFLHRMTGGLVPDRASDLAELRAIRARQGGGEVR</sequence>
<accession>A0A1M6RE95</accession>
<dbReference type="AlphaFoldDB" id="A0A1M6RE95"/>
<protein>
    <submittedName>
        <fullName evidence="1">Uncharacterized protein</fullName>
    </submittedName>
</protein>
<proteinExistence type="predicted"/>
<evidence type="ECO:0000313" key="1">
    <source>
        <dbReference type="EMBL" id="SHK30726.1"/>
    </source>
</evidence>
<dbReference type="STRING" id="758803.SAMN05421803_11769"/>
<dbReference type="RefSeq" id="WP_178378623.1">
    <property type="nucleotide sequence ID" value="NZ_FQZK01000017.1"/>
</dbReference>
<evidence type="ECO:0000313" key="2">
    <source>
        <dbReference type="Proteomes" id="UP000184452"/>
    </source>
</evidence>